<sequence>MRWKNYIHSFSKEYNFRDPAAESEITQIKEELNVELPEKLLGLYDETNGVFDRFDDYLIWSTQQIVEENLFYRNDEEYKNIFMPFDHLLFFASAGNGDLFGYVILNGHIQKEDIYVWDHEDDSRRWIASSLEKFIKGWITSEISI</sequence>
<dbReference type="EMBL" id="JARTFS010000011">
    <property type="protein sequence ID" value="MED4402366.1"/>
    <property type="molecule type" value="Genomic_DNA"/>
</dbReference>
<gene>
    <name evidence="2" type="ORF">P9271_13680</name>
</gene>
<comment type="caution">
    <text evidence="2">The sequence shown here is derived from an EMBL/GenBank/DDBJ whole genome shotgun (WGS) entry which is preliminary data.</text>
</comment>
<dbReference type="Proteomes" id="UP001342826">
    <property type="component" value="Unassembled WGS sequence"/>
</dbReference>
<dbReference type="InterPro" id="IPR037883">
    <property type="entry name" value="Knr4/Smi1-like_sf"/>
</dbReference>
<dbReference type="InterPro" id="IPR018958">
    <property type="entry name" value="Knr4/Smi1-like_dom"/>
</dbReference>
<dbReference type="RefSeq" id="WP_328015407.1">
    <property type="nucleotide sequence ID" value="NZ_JARTFS010000011.1"/>
</dbReference>
<keyword evidence="3" id="KW-1185">Reference proteome</keyword>
<feature type="domain" description="Knr4/Smi1-like" evidence="1">
    <location>
        <begin position="19"/>
        <end position="137"/>
    </location>
</feature>
<accession>A0ABU6NZ22</accession>
<evidence type="ECO:0000313" key="2">
    <source>
        <dbReference type="EMBL" id="MED4402366.1"/>
    </source>
</evidence>
<organism evidence="2 3">
    <name type="scientific">Metabacillus fastidiosus</name>
    <dbReference type="NCBI Taxonomy" id="1458"/>
    <lineage>
        <taxon>Bacteria</taxon>
        <taxon>Bacillati</taxon>
        <taxon>Bacillota</taxon>
        <taxon>Bacilli</taxon>
        <taxon>Bacillales</taxon>
        <taxon>Bacillaceae</taxon>
        <taxon>Metabacillus</taxon>
    </lineage>
</organism>
<evidence type="ECO:0000313" key="3">
    <source>
        <dbReference type="Proteomes" id="UP001342826"/>
    </source>
</evidence>
<dbReference type="SMART" id="SM00860">
    <property type="entry name" value="SMI1_KNR4"/>
    <property type="match status" value="1"/>
</dbReference>
<evidence type="ECO:0000259" key="1">
    <source>
        <dbReference type="SMART" id="SM00860"/>
    </source>
</evidence>
<dbReference type="SUPFAM" id="SSF160631">
    <property type="entry name" value="SMI1/KNR4-like"/>
    <property type="match status" value="1"/>
</dbReference>
<protein>
    <submittedName>
        <fullName evidence="2">SMI1/KNR4 family protein</fullName>
    </submittedName>
</protein>
<name>A0ABU6NZ22_9BACI</name>
<reference evidence="2 3" key="1">
    <citation type="submission" date="2023-03" db="EMBL/GenBank/DDBJ databases">
        <title>Bacillus Genome Sequencing.</title>
        <authorList>
            <person name="Dunlap C."/>
        </authorList>
    </citation>
    <scope>NUCLEOTIDE SEQUENCE [LARGE SCALE GENOMIC DNA]</scope>
    <source>
        <strain evidence="2 3">NRS-1717</strain>
    </source>
</reference>
<dbReference type="Gene3D" id="3.40.1580.10">
    <property type="entry name" value="SMI1/KNR4-like"/>
    <property type="match status" value="1"/>
</dbReference>
<dbReference type="Pfam" id="PF14568">
    <property type="entry name" value="SUKH_6"/>
    <property type="match status" value="1"/>
</dbReference>
<proteinExistence type="predicted"/>